<evidence type="ECO:0000256" key="1">
    <source>
        <dbReference type="ARBA" id="ARBA00022898"/>
    </source>
</evidence>
<dbReference type="SUPFAM" id="SSF53383">
    <property type="entry name" value="PLP-dependent transferases"/>
    <property type="match status" value="1"/>
</dbReference>
<keyword evidence="1" id="KW-0663">Pyridoxal phosphate</keyword>
<dbReference type="AlphaFoldDB" id="H8GLW2"/>
<reference evidence="3 4" key="1">
    <citation type="journal article" date="2013" name="Genome Announc.">
        <title>Genome Sequence of the Obligate Gammaproteobacterial Methanotroph Methylomicrobium album Strain BG8.</title>
        <authorList>
            <person name="Kits K.D."/>
            <person name="Kalyuzhnaya M.G."/>
            <person name="Klotz M.G."/>
            <person name="Jetten M.S."/>
            <person name="Op den Camp H.J."/>
            <person name="Vuilleumier S."/>
            <person name="Bringel F."/>
            <person name="Dispirito A.A."/>
            <person name="Murrell J.C."/>
            <person name="Bruce D."/>
            <person name="Cheng J.F."/>
            <person name="Copeland A."/>
            <person name="Goodwin L."/>
            <person name="Hauser L."/>
            <person name="Lajus A."/>
            <person name="Land M.L."/>
            <person name="Lapidus A."/>
            <person name="Lucas S."/>
            <person name="Medigue C."/>
            <person name="Pitluck S."/>
            <person name="Woyke T."/>
            <person name="Zeytun A."/>
            <person name="Stein L.Y."/>
        </authorList>
    </citation>
    <scope>NUCLEOTIDE SEQUENCE [LARGE SCALE GENOMIC DNA]</scope>
    <source>
        <strain evidence="3 4">BG8</strain>
    </source>
</reference>
<dbReference type="InterPro" id="IPR015421">
    <property type="entry name" value="PyrdxlP-dep_Trfase_major"/>
</dbReference>
<evidence type="ECO:0000313" key="4">
    <source>
        <dbReference type="Proteomes" id="UP000005090"/>
    </source>
</evidence>
<keyword evidence="4" id="KW-1185">Reference proteome</keyword>
<dbReference type="InterPro" id="IPR015424">
    <property type="entry name" value="PyrdxlP-dep_Trfase"/>
</dbReference>
<name>H8GLW2_METAL</name>
<dbReference type="InterPro" id="IPR000192">
    <property type="entry name" value="Aminotrans_V_dom"/>
</dbReference>
<dbReference type="Pfam" id="PF00266">
    <property type="entry name" value="Aminotran_5"/>
    <property type="match status" value="1"/>
</dbReference>
<dbReference type="PANTHER" id="PTHR43586">
    <property type="entry name" value="CYSTEINE DESULFURASE"/>
    <property type="match status" value="1"/>
</dbReference>
<evidence type="ECO:0000313" key="3">
    <source>
        <dbReference type="EMBL" id="EIC28158.1"/>
    </source>
</evidence>
<dbReference type="NCBIfam" id="TIGR01976">
    <property type="entry name" value="am_tr_V_VC1184"/>
    <property type="match status" value="1"/>
</dbReference>
<gene>
    <name evidence="3" type="ORF">Metal_0296</name>
</gene>
<proteinExistence type="predicted"/>
<evidence type="ECO:0000259" key="2">
    <source>
        <dbReference type="Pfam" id="PF00266"/>
    </source>
</evidence>
<dbReference type="Proteomes" id="UP000005090">
    <property type="component" value="Chromosome"/>
</dbReference>
<dbReference type="Gene3D" id="3.40.640.10">
    <property type="entry name" value="Type I PLP-dependent aspartate aminotransferase-like (Major domain)"/>
    <property type="match status" value="1"/>
</dbReference>
<protein>
    <submittedName>
        <fullName evidence="3">Cysteine desulfurase family protein, VC1184 subfamily</fullName>
    </submittedName>
</protein>
<dbReference type="Gene3D" id="3.90.1150.10">
    <property type="entry name" value="Aspartate Aminotransferase, domain 1"/>
    <property type="match status" value="1"/>
</dbReference>
<dbReference type="InterPro" id="IPR015422">
    <property type="entry name" value="PyrdxlP-dep_Trfase_small"/>
</dbReference>
<feature type="domain" description="Aminotransferase class V" evidence="2">
    <location>
        <begin position="119"/>
        <end position="498"/>
    </location>
</feature>
<organism evidence="3 4">
    <name type="scientific">Methylomicrobium album BG8</name>
    <dbReference type="NCBI Taxonomy" id="686340"/>
    <lineage>
        <taxon>Bacteria</taxon>
        <taxon>Pseudomonadati</taxon>
        <taxon>Pseudomonadota</taxon>
        <taxon>Gammaproteobacteria</taxon>
        <taxon>Methylococcales</taxon>
        <taxon>Methylococcaceae</taxon>
        <taxon>Methylomicrobium</taxon>
    </lineage>
</organism>
<dbReference type="EMBL" id="CM001475">
    <property type="protein sequence ID" value="EIC28158.1"/>
    <property type="molecule type" value="Genomic_DNA"/>
</dbReference>
<sequence>MQEQLPSAYLFITPWYAQRTLRLKIGTSRRHVGKLFLAASLTALDRGFGGAAGEFEFVQGKRLDYPFLFCRDKRKPYQLVQELLTQHRNKEFRMRSLDPAWVRSRFPALSQEIDGRIPVFFDGPGGSQVPGSVIEAMARYLIFSNANAHGAFASSRRTDKCIASARKAAADLLGCEPYEVVFGANMTTLTFALSRAIGRELNPGDEILVTRLDHYANVSPWKALEEEAGAVVRVADIHPEDCTLDLENLKRKINAKTRVVAIGYASNAVGTVNDVAAVVRLAHAVGAWVFVDAVHYAAHGPIDAYALDCDFLACSAYKFYGPHVGVLYGKQQHLTRLRPCKVLPAPDEIPSRWETGTLNHESLAGLTATVDYLAELGQQISPSPSRRGALVAALEASRRYERALCAQLMAGLSKIPGLTVYGITDPARFAWRTPTVAVRLAGKKPDTVAKELGDRGIYTWHGNFYAPGLTEKLNVEADGGFLRIGLLAYNTSDEIERLLRALREITVEG</sequence>
<dbReference type="PANTHER" id="PTHR43586:SF21">
    <property type="entry name" value="PYRIDOXAL PHOSPHATE (PLP)-DEPENDENT ASPARTATE AMINOTRANSFERASE SUPERFAMILY"/>
    <property type="match status" value="1"/>
</dbReference>
<dbReference type="InterPro" id="IPR011340">
    <property type="entry name" value="Cys_dSase-rel"/>
</dbReference>
<dbReference type="HOGENOM" id="CLU_003433_2_2_6"/>
<dbReference type="STRING" id="686340.Metal_0296"/>
<dbReference type="eggNOG" id="COG0520">
    <property type="taxonomic scope" value="Bacteria"/>
</dbReference>
<accession>H8GLW2</accession>